<comment type="caution">
    <text evidence="2">The sequence shown here is derived from an EMBL/GenBank/DDBJ whole genome shotgun (WGS) entry which is preliminary data.</text>
</comment>
<dbReference type="AlphaFoldDB" id="A0A2M9ZE50"/>
<dbReference type="PANTHER" id="PTHR41786:SF1">
    <property type="entry name" value="6-HYDROXYMETHYLPTERIN DIPHOSPHOKINASE MPTE-LIKE DOMAIN-CONTAINING PROTEIN"/>
    <property type="match status" value="1"/>
</dbReference>
<evidence type="ECO:0000313" key="3">
    <source>
        <dbReference type="Proteomes" id="UP000231912"/>
    </source>
</evidence>
<evidence type="ECO:0000259" key="1">
    <source>
        <dbReference type="Pfam" id="PF01973"/>
    </source>
</evidence>
<dbReference type="InterPro" id="IPR002826">
    <property type="entry name" value="MptE-like"/>
</dbReference>
<name>A0A2M9ZE50_9LEPT</name>
<dbReference type="Pfam" id="PF01973">
    <property type="entry name" value="MptE-like"/>
    <property type="match status" value="1"/>
</dbReference>
<protein>
    <recommendedName>
        <fullName evidence="1">6-hydroxymethylpterin diphosphokinase MptE-like domain-containing protein</fullName>
    </recommendedName>
</protein>
<reference evidence="2 3" key="1">
    <citation type="submission" date="2017-07" db="EMBL/GenBank/DDBJ databases">
        <title>Leptospira spp. isolated from tropical soils.</title>
        <authorList>
            <person name="Thibeaux R."/>
            <person name="Iraola G."/>
            <person name="Ferres I."/>
            <person name="Bierque E."/>
            <person name="Girault D."/>
            <person name="Soupe-Gilbert M.-E."/>
            <person name="Picardeau M."/>
            <person name="Goarant C."/>
        </authorList>
    </citation>
    <scope>NUCLEOTIDE SEQUENCE [LARGE SCALE GENOMIC DNA]</scope>
    <source>
        <strain evidence="2 3">FH2-C-A2</strain>
    </source>
</reference>
<dbReference type="EMBL" id="NPDT01000001">
    <property type="protein sequence ID" value="PJZ66607.1"/>
    <property type="molecule type" value="Genomic_DNA"/>
</dbReference>
<dbReference type="PANTHER" id="PTHR41786">
    <property type="entry name" value="MOTILITY ACCESSORY FACTOR MAF"/>
    <property type="match status" value="1"/>
</dbReference>
<sequence>MKEARSDLLQKNLAALRVFAPEAASDIENSRLDLEFSPSATDYPSLKIGNILLHSARDPWTEAKRQLADLKKEDEERAFLFFGAGLGYSILHALEFEKIICVWMEPFPGIVKAAFSVSDFSGFISSGKLRIFLAPYEEPAFYEGFKGISGLPVSFIPHRGSLQWRPEEYQELRFLAETFFHKKDVNTATLTRFEKVWTGNFLRNLPELVLLRPIRELFTLCDSKVDAVICGAGPSLSSSLEEIARFRDNFILIAVDTALLVLQKAGIDPDLVFSVDPQSLNSKYLEGYAGNAKFVFDPTTSYHSLRMPFLKKGNFVTSSPFPWIKILESAFGGDLGTLDFGGSVSTNATSLAEKMGARALLFLGQDLSFPGSLAHCKGAVLEERLNFLETRKFRREHHNFRQMTALPAKWVESVSGQRLRTNEKLLIFKKWFEERVKDRPWRNLGKEGAKLEGISGESFASWYEKNPADTGAVSKVREFISGRENTDSYGYDVRSDLGNIRFELKEFLIQVKKGEKLSEKIYRLIKEGEKDKPGIQSALRDISSIDEAVGSKKGLTEFLGMSLQRVILAITEGYETELSLEEKKNERLAIAKKSLLLYSGLKETTEMNLRLLHRSLVRMD</sequence>
<accession>A0A2M9ZE50</accession>
<feature type="domain" description="6-hydroxymethylpterin diphosphokinase MptE-like" evidence="1">
    <location>
        <begin position="200"/>
        <end position="370"/>
    </location>
</feature>
<dbReference type="Proteomes" id="UP000231912">
    <property type="component" value="Unassembled WGS sequence"/>
</dbReference>
<organism evidence="2 3">
    <name type="scientific">Leptospira wolffii</name>
    <dbReference type="NCBI Taxonomy" id="409998"/>
    <lineage>
        <taxon>Bacteria</taxon>
        <taxon>Pseudomonadati</taxon>
        <taxon>Spirochaetota</taxon>
        <taxon>Spirochaetia</taxon>
        <taxon>Leptospirales</taxon>
        <taxon>Leptospiraceae</taxon>
        <taxon>Leptospira</taxon>
    </lineage>
</organism>
<evidence type="ECO:0000313" key="2">
    <source>
        <dbReference type="EMBL" id="PJZ66607.1"/>
    </source>
</evidence>
<dbReference type="RefSeq" id="WP_100757232.1">
    <property type="nucleotide sequence ID" value="NZ_NPDT01000001.1"/>
</dbReference>
<gene>
    <name evidence="2" type="ORF">CH371_00370</name>
</gene>
<proteinExistence type="predicted"/>